<feature type="active site" evidence="5">
    <location>
        <position position="18"/>
    </location>
</feature>
<dbReference type="Pfam" id="PF00708">
    <property type="entry name" value="Acylphosphatase"/>
    <property type="match status" value="1"/>
</dbReference>
<dbReference type="InterPro" id="IPR017968">
    <property type="entry name" value="Acylphosphatase_CS"/>
</dbReference>
<organism evidence="9 10">
    <name type="scientific">Serinibacter arcticus</name>
    <dbReference type="NCBI Taxonomy" id="1655435"/>
    <lineage>
        <taxon>Bacteria</taxon>
        <taxon>Bacillati</taxon>
        <taxon>Actinomycetota</taxon>
        <taxon>Actinomycetes</taxon>
        <taxon>Micrococcales</taxon>
        <taxon>Beutenbergiaceae</taxon>
        <taxon>Serinibacter</taxon>
    </lineage>
</organism>
<comment type="caution">
    <text evidence="9">The sequence shown here is derived from an EMBL/GenBank/DDBJ whole genome shotgun (WGS) entry which is preliminary data.</text>
</comment>
<keyword evidence="10" id="KW-1185">Reference proteome</keyword>
<dbReference type="Gene3D" id="3.30.70.100">
    <property type="match status" value="1"/>
</dbReference>
<proteinExistence type="inferred from homology"/>
<evidence type="ECO:0000256" key="2">
    <source>
        <dbReference type="ARBA" id="ARBA00012150"/>
    </source>
</evidence>
<feature type="domain" description="Acylphosphatase-like" evidence="8">
    <location>
        <begin position="3"/>
        <end position="88"/>
    </location>
</feature>
<dbReference type="PANTHER" id="PTHR47268">
    <property type="entry name" value="ACYLPHOSPHATASE"/>
    <property type="match status" value="1"/>
</dbReference>
<dbReference type="InterPro" id="IPR020456">
    <property type="entry name" value="Acylphosphatase"/>
</dbReference>
<dbReference type="Proteomes" id="UP000245166">
    <property type="component" value="Unassembled WGS sequence"/>
</dbReference>
<dbReference type="SUPFAM" id="SSF54975">
    <property type="entry name" value="Acylphosphatase/BLUF domain-like"/>
    <property type="match status" value="1"/>
</dbReference>
<comment type="catalytic activity">
    <reaction evidence="4 5 6">
        <text>an acyl phosphate + H2O = a carboxylate + phosphate + H(+)</text>
        <dbReference type="Rhea" id="RHEA:14965"/>
        <dbReference type="ChEBI" id="CHEBI:15377"/>
        <dbReference type="ChEBI" id="CHEBI:15378"/>
        <dbReference type="ChEBI" id="CHEBI:29067"/>
        <dbReference type="ChEBI" id="CHEBI:43474"/>
        <dbReference type="ChEBI" id="CHEBI:59918"/>
        <dbReference type="EC" id="3.6.1.7"/>
    </reaction>
</comment>
<accession>A0A2U1ZVR5</accession>
<dbReference type="OrthoDB" id="3182027at2"/>
<dbReference type="EMBL" id="PYHR01000002">
    <property type="protein sequence ID" value="PWD51061.1"/>
    <property type="molecule type" value="Genomic_DNA"/>
</dbReference>
<evidence type="ECO:0000259" key="8">
    <source>
        <dbReference type="PROSITE" id="PS51160"/>
    </source>
</evidence>
<evidence type="ECO:0000256" key="4">
    <source>
        <dbReference type="ARBA" id="ARBA00047645"/>
    </source>
</evidence>
<dbReference type="PROSITE" id="PS00151">
    <property type="entry name" value="ACYLPHOSPHATASE_2"/>
    <property type="match status" value="1"/>
</dbReference>
<evidence type="ECO:0000313" key="10">
    <source>
        <dbReference type="Proteomes" id="UP000245166"/>
    </source>
</evidence>
<dbReference type="PRINTS" id="PR00112">
    <property type="entry name" value="ACYLPHPHTASE"/>
</dbReference>
<sequence length="88" mass="9566">MRRVTVTVSGRVQGVGFRWSTRGEATRRGLAGWVRNRDDGTVEAELEGADDDVEDMVTWLHHGPGSAEVAGVVVAEITPTGETGFRQR</sequence>
<evidence type="ECO:0000256" key="3">
    <source>
        <dbReference type="ARBA" id="ARBA00015991"/>
    </source>
</evidence>
<protein>
    <recommendedName>
        <fullName evidence="3 5">Acylphosphatase</fullName>
        <ecNumber evidence="2 5">3.6.1.7</ecNumber>
    </recommendedName>
</protein>
<comment type="similarity">
    <text evidence="1 7">Belongs to the acylphosphatase family.</text>
</comment>
<dbReference type="InterPro" id="IPR036046">
    <property type="entry name" value="Acylphosphatase-like_dom_sf"/>
</dbReference>
<evidence type="ECO:0000313" key="9">
    <source>
        <dbReference type="EMBL" id="PWD51061.1"/>
    </source>
</evidence>
<dbReference type="EC" id="3.6.1.7" evidence="2 5"/>
<reference evidence="9 10" key="1">
    <citation type="submission" date="2018-03" db="EMBL/GenBank/DDBJ databases">
        <title>Genome assembly of novel Miniimonas species PCH200.</title>
        <authorList>
            <person name="Thakur V."/>
            <person name="Kumar V."/>
            <person name="Singh D."/>
        </authorList>
    </citation>
    <scope>NUCLEOTIDE SEQUENCE [LARGE SCALE GENOMIC DNA]</scope>
    <source>
        <strain evidence="9 10">PCH200</strain>
    </source>
</reference>
<evidence type="ECO:0000256" key="6">
    <source>
        <dbReference type="RuleBase" id="RU000553"/>
    </source>
</evidence>
<evidence type="ECO:0000256" key="5">
    <source>
        <dbReference type="PROSITE-ProRule" id="PRU00520"/>
    </source>
</evidence>
<dbReference type="RefSeq" id="WP_109229442.1">
    <property type="nucleotide sequence ID" value="NZ_PYHR01000002.1"/>
</dbReference>
<feature type="active site" evidence="5">
    <location>
        <position position="36"/>
    </location>
</feature>
<dbReference type="PROSITE" id="PS00150">
    <property type="entry name" value="ACYLPHOSPHATASE_1"/>
    <property type="match status" value="1"/>
</dbReference>
<name>A0A2U1ZVR5_9MICO</name>
<dbReference type="PROSITE" id="PS51160">
    <property type="entry name" value="ACYLPHOSPHATASE_3"/>
    <property type="match status" value="1"/>
</dbReference>
<gene>
    <name evidence="9" type="ORF">C8046_10780</name>
</gene>
<evidence type="ECO:0000256" key="7">
    <source>
        <dbReference type="RuleBase" id="RU004168"/>
    </source>
</evidence>
<dbReference type="InterPro" id="IPR001792">
    <property type="entry name" value="Acylphosphatase-like_dom"/>
</dbReference>
<dbReference type="AlphaFoldDB" id="A0A2U1ZVR5"/>
<evidence type="ECO:0000256" key="1">
    <source>
        <dbReference type="ARBA" id="ARBA00005614"/>
    </source>
</evidence>
<dbReference type="GO" id="GO:0003998">
    <property type="term" value="F:acylphosphatase activity"/>
    <property type="evidence" value="ECO:0007669"/>
    <property type="project" value="UniProtKB-EC"/>
</dbReference>
<dbReference type="PANTHER" id="PTHR47268:SF4">
    <property type="entry name" value="ACYLPHOSPHATASE"/>
    <property type="match status" value="1"/>
</dbReference>
<keyword evidence="5 6" id="KW-0378">Hydrolase</keyword>